<comment type="caution">
    <text evidence="2">The sequence shown here is derived from an EMBL/GenBank/DDBJ whole genome shotgun (WGS) entry which is preliminary data.</text>
</comment>
<dbReference type="AlphaFoldDB" id="A0A0M2NX98"/>
<accession>A0A0M2NX98</accession>
<sequence>MESIKEETESQNNENELLDEKSIEQKNRKNQLLKKAFRSDYLVINDLKAPQYTYDSCFI</sequence>
<dbReference type="Proteomes" id="UP000034455">
    <property type="component" value="Unassembled WGS sequence"/>
</dbReference>
<name>A0A0M2NX98_STACC</name>
<proteinExistence type="predicted"/>
<dbReference type="EMBL" id="LAKJ01000048">
    <property type="protein sequence ID" value="KKI62555.1"/>
    <property type="molecule type" value="Genomic_DNA"/>
</dbReference>
<dbReference type="PATRIC" id="fig|74704.6.peg.2306"/>
<feature type="region of interest" description="Disordered" evidence="1">
    <location>
        <begin position="1"/>
        <end position="23"/>
    </location>
</feature>
<reference evidence="2 3" key="1">
    <citation type="submission" date="2015-03" db="EMBL/GenBank/DDBJ databases">
        <title>Genome Assembly of Staphylococcus cohnii subsp. cohnii strain G22B2.</title>
        <authorList>
            <person name="Nair G."/>
            <person name="Kaur G."/>
            <person name="Khatri I."/>
            <person name="Singh N.K."/>
            <person name="Sathyabama S."/>
            <person name="Maurya S.K."/>
            <person name="Subramanian S."/>
            <person name="Agrewala J.N."/>
            <person name="Mayilraj S."/>
        </authorList>
    </citation>
    <scope>NUCLEOTIDE SEQUENCE [LARGE SCALE GENOMIC DNA]</scope>
    <source>
        <strain evidence="2 3">G22B2</strain>
    </source>
</reference>
<protein>
    <submittedName>
        <fullName evidence="2">Uncharacterized protein</fullName>
    </submittedName>
</protein>
<evidence type="ECO:0000256" key="1">
    <source>
        <dbReference type="SAM" id="MobiDB-lite"/>
    </source>
</evidence>
<evidence type="ECO:0000313" key="2">
    <source>
        <dbReference type="EMBL" id="KKI62555.1"/>
    </source>
</evidence>
<organism evidence="2 3">
    <name type="scientific">Staphylococcus cohnii subsp. cohnii</name>
    <dbReference type="NCBI Taxonomy" id="74704"/>
    <lineage>
        <taxon>Bacteria</taxon>
        <taxon>Bacillati</taxon>
        <taxon>Bacillota</taxon>
        <taxon>Bacilli</taxon>
        <taxon>Bacillales</taxon>
        <taxon>Staphylococcaceae</taxon>
        <taxon>Staphylococcus</taxon>
        <taxon>Staphylococcus cohnii species complex</taxon>
    </lineage>
</organism>
<dbReference type="RefSeq" id="WP_019467631.1">
    <property type="nucleotide sequence ID" value="NZ_LAKJ01000048.1"/>
</dbReference>
<evidence type="ECO:0000313" key="3">
    <source>
        <dbReference type="Proteomes" id="UP000034455"/>
    </source>
</evidence>
<gene>
    <name evidence="2" type="ORF">UF66_2236</name>
</gene>